<dbReference type="EMBL" id="PGCI01000422">
    <property type="protein sequence ID" value="PLW27160.1"/>
    <property type="molecule type" value="Genomic_DNA"/>
</dbReference>
<feature type="region of interest" description="Disordered" evidence="1">
    <location>
        <begin position="51"/>
        <end position="74"/>
    </location>
</feature>
<gene>
    <name evidence="2" type="ORF">PCASD_22131</name>
</gene>
<sequence length="157" mass="16848">MSFSTRASLSLFPKCRLSTSGLGIKDKGVMKQLSVAYALLSEDKKAALLNHPNHADPASENLANDDNDEDNSPVQARSVNTNMVRGTVSAKDHHEKAKKAIHGYCEFVIFAVTNHLGPHSLQFTRCTPGAKISNQAIADLDGDNSYPACLQALISGP</sequence>
<evidence type="ECO:0000256" key="1">
    <source>
        <dbReference type="SAM" id="MobiDB-lite"/>
    </source>
</evidence>
<comment type="caution">
    <text evidence="2">The sequence shown here is derived from an EMBL/GenBank/DDBJ whole genome shotgun (WGS) entry which is preliminary data.</text>
</comment>
<dbReference type="Proteomes" id="UP000235392">
    <property type="component" value="Unassembled WGS sequence"/>
</dbReference>
<reference evidence="2 3" key="1">
    <citation type="submission" date="2017-11" db="EMBL/GenBank/DDBJ databases">
        <title>De novo assembly and phasing of dikaryotic genomes from two isolates of Puccinia coronata f. sp. avenae, the causal agent of oat crown rust.</title>
        <authorList>
            <person name="Miller M.E."/>
            <person name="Zhang Y."/>
            <person name="Omidvar V."/>
            <person name="Sperschneider J."/>
            <person name="Schwessinger B."/>
            <person name="Raley C."/>
            <person name="Palmer J.M."/>
            <person name="Garnica D."/>
            <person name="Upadhyaya N."/>
            <person name="Rathjen J."/>
            <person name="Taylor J.M."/>
            <person name="Park R.F."/>
            <person name="Dodds P.N."/>
            <person name="Hirsch C.D."/>
            <person name="Kianian S.F."/>
            <person name="Figueroa M."/>
        </authorList>
    </citation>
    <scope>NUCLEOTIDE SEQUENCE [LARGE SCALE GENOMIC DNA]</scope>
    <source>
        <strain evidence="2">12SD80</strain>
    </source>
</reference>
<name>A0A2N5TNR8_9BASI</name>
<evidence type="ECO:0000313" key="3">
    <source>
        <dbReference type="Proteomes" id="UP000235392"/>
    </source>
</evidence>
<organism evidence="2 3">
    <name type="scientific">Puccinia coronata f. sp. avenae</name>
    <dbReference type="NCBI Taxonomy" id="200324"/>
    <lineage>
        <taxon>Eukaryota</taxon>
        <taxon>Fungi</taxon>
        <taxon>Dikarya</taxon>
        <taxon>Basidiomycota</taxon>
        <taxon>Pucciniomycotina</taxon>
        <taxon>Pucciniomycetes</taxon>
        <taxon>Pucciniales</taxon>
        <taxon>Pucciniaceae</taxon>
        <taxon>Puccinia</taxon>
    </lineage>
</organism>
<accession>A0A2N5TNR8</accession>
<protein>
    <submittedName>
        <fullName evidence="2">Uncharacterized protein</fullName>
    </submittedName>
</protein>
<evidence type="ECO:0000313" key="2">
    <source>
        <dbReference type="EMBL" id="PLW27160.1"/>
    </source>
</evidence>
<dbReference type="AlphaFoldDB" id="A0A2N5TNR8"/>
<proteinExistence type="predicted"/>